<evidence type="ECO:0000313" key="2">
    <source>
        <dbReference type="Proteomes" id="UP000027138"/>
    </source>
</evidence>
<reference evidence="1 2" key="1">
    <citation type="journal article" date="2014" name="PLoS ONE">
        <title>Global Analysis of Gene Expression Profiles in Physic Nut (Jatropha curcas L.) Seedlings Exposed to Salt Stress.</title>
        <authorList>
            <person name="Zhang L."/>
            <person name="Zhang C."/>
            <person name="Wu P."/>
            <person name="Chen Y."/>
            <person name="Li M."/>
            <person name="Jiang H."/>
            <person name="Wu G."/>
        </authorList>
    </citation>
    <scope>NUCLEOTIDE SEQUENCE [LARGE SCALE GENOMIC DNA]</scope>
    <source>
        <strain evidence="2">cv. GZQX0401</strain>
        <tissue evidence="1">Young leaves</tissue>
    </source>
</reference>
<gene>
    <name evidence="1" type="ORF">JCGZ_01988</name>
</gene>
<evidence type="ECO:0000313" key="1">
    <source>
        <dbReference type="EMBL" id="KDP22873.1"/>
    </source>
</evidence>
<dbReference type="AlphaFoldDB" id="A0A067JJ82"/>
<organism evidence="1 2">
    <name type="scientific">Jatropha curcas</name>
    <name type="common">Barbados nut</name>
    <dbReference type="NCBI Taxonomy" id="180498"/>
    <lineage>
        <taxon>Eukaryota</taxon>
        <taxon>Viridiplantae</taxon>
        <taxon>Streptophyta</taxon>
        <taxon>Embryophyta</taxon>
        <taxon>Tracheophyta</taxon>
        <taxon>Spermatophyta</taxon>
        <taxon>Magnoliopsida</taxon>
        <taxon>eudicotyledons</taxon>
        <taxon>Gunneridae</taxon>
        <taxon>Pentapetalae</taxon>
        <taxon>rosids</taxon>
        <taxon>fabids</taxon>
        <taxon>Malpighiales</taxon>
        <taxon>Euphorbiaceae</taxon>
        <taxon>Crotonoideae</taxon>
        <taxon>Jatropheae</taxon>
        <taxon>Jatropha</taxon>
    </lineage>
</organism>
<protein>
    <submittedName>
        <fullName evidence="1">Uncharacterized protein</fullName>
    </submittedName>
</protein>
<name>A0A067JJ82_JATCU</name>
<keyword evidence="2" id="KW-1185">Reference proteome</keyword>
<dbReference type="Proteomes" id="UP000027138">
    <property type="component" value="Unassembled WGS sequence"/>
</dbReference>
<sequence>MEQGAQKVTIALAETILSLNRAYRVDGLWSTSLILLEDWLRDHSSVVEPPSRRLYEPSQYKSRRLVVRLGSEDE</sequence>
<accession>A0A067JJ82</accession>
<proteinExistence type="predicted"/>
<dbReference type="EMBL" id="KK915373">
    <property type="protein sequence ID" value="KDP22873.1"/>
    <property type="molecule type" value="Genomic_DNA"/>
</dbReference>